<dbReference type="AlphaFoldDB" id="A0A0C1PP35"/>
<protein>
    <submittedName>
        <fullName evidence="3">CsbD family protein</fullName>
    </submittedName>
</protein>
<dbReference type="EMBL" id="CP045562">
    <property type="protein sequence ID" value="QFX92973.1"/>
    <property type="molecule type" value="Genomic_DNA"/>
</dbReference>
<evidence type="ECO:0000313" key="4">
    <source>
        <dbReference type="Proteomes" id="UP000031397"/>
    </source>
</evidence>
<dbReference type="Proteomes" id="UP000327194">
    <property type="component" value="Chromosome"/>
</dbReference>
<dbReference type="GeneID" id="74913573"/>
<organism evidence="2 4">
    <name type="scientific">Fructilactobacillus fructivorans</name>
    <dbReference type="NCBI Taxonomy" id="1614"/>
    <lineage>
        <taxon>Bacteria</taxon>
        <taxon>Bacillati</taxon>
        <taxon>Bacillota</taxon>
        <taxon>Bacilli</taxon>
        <taxon>Lactobacillales</taxon>
        <taxon>Lactobacillaceae</taxon>
        <taxon>Fructilactobacillus</taxon>
    </lineage>
</organism>
<sequence>MKNLLLGFSLGANIVLGYLVLEDRYDLDDIADRVDNLSDVAEGKAQQIKGALSGDTIDKIKGDLQSGKGNLKNKAQDVKDDIDSDLDNE</sequence>
<dbReference type="Proteomes" id="UP000031397">
    <property type="component" value="Unassembled WGS sequence"/>
</dbReference>
<name>A0A0C1PP35_9LACO</name>
<accession>A0A0C1PP35</accession>
<evidence type="ECO:0000313" key="3">
    <source>
        <dbReference type="EMBL" id="QFX92973.1"/>
    </source>
</evidence>
<evidence type="ECO:0000313" key="5">
    <source>
        <dbReference type="Proteomes" id="UP000327194"/>
    </source>
</evidence>
<gene>
    <name evidence="3" type="ORF">LF543_05200</name>
    <name evidence="2" type="ORF">LfDm3_0908</name>
</gene>
<evidence type="ECO:0000313" key="2">
    <source>
        <dbReference type="EMBL" id="KID41666.1"/>
    </source>
</evidence>
<dbReference type="KEGG" id="lfv:LF543_05200"/>
<dbReference type="SUPFAM" id="SSF69047">
    <property type="entry name" value="Hypothetical protein YjbJ"/>
    <property type="match status" value="1"/>
</dbReference>
<dbReference type="PATRIC" id="fig|1614.10.peg.736"/>
<proteinExistence type="predicted"/>
<feature type="region of interest" description="Disordered" evidence="1">
    <location>
        <begin position="66"/>
        <end position="89"/>
    </location>
</feature>
<dbReference type="EMBL" id="JOJZ01000019">
    <property type="protein sequence ID" value="KID41666.1"/>
    <property type="molecule type" value="Genomic_DNA"/>
</dbReference>
<reference evidence="3 5" key="2">
    <citation type="submission" date="2019-10" db="EMBL/GenBank/DDBJ databases">
        <title>Genome sequencing of Lactobacillus fructivorans.</title>
        <authorList>
            <person name="Kim K."/>
        </authorList>
    </citation>
    <scope>NUCLEOTIDE SEQUENCE [LARGE SCALE GENOMIC DNA]</scope>
    <source>
        <strain evidence="3 5">LF543</strain>
    </source>
</reference>
<dbReference type="RefSeq" id="WP_010021852.1">
    <property type="nucleotide sequence ID" value="NZ_AZDS01000003.1"/>
</dbReference>
<dbReference type="InterPro" id="IPR036629">
    <property type="entry name" value="YjbJ_sf"/>
</dbReference>
<evidence type="ECO:0000256" key="1">
    <source>
        <dbReference type="SAM" id="MobiDB-lite"/>
    </source>
</evidence>
<keyword evidence="4" id="KW-1185">Reference proteome</keyword>
<dbReference type="OrthoDB" id="2327033at2"/>
<reference evidence="2 4" key="1">
    <citation type="submission" date="2014-06" db="EMBL/GenBank/DDBJ databases">
        <title>Functional and comparative genomic analyses of the Drosophila gut microbiota identify candidate symbiosis factors.</title>
        <authorList>
            <person name="Newell P.D."/>
            <person name="Chaston J.M."/>
            <person name="Douglas A.E."/>
        </authorList>
    </citation>
    <scope>NUCLEOTIDE SEQUENCE [LARGE SCALE GENOMIC DNA]</scope>
    <source>
        <strain evidence="2 4">DmCS_002</strain>
    </source>
</reference>